<name>A0ABW3SJR1_9BACT</name>
<gene>
    <name evidence="5" type="ORF">ACFQ2O_01565</name>
</gene>
<evidence type="ECO:0000256" key="2">
    <source>
        <dbReference type="ARBA" id="ARBA00023125"/>
    </source>
</evidence>
<dbReference type="Proteomes" id="UP001597094">
    <property type="component" value="Unassembled WGS sequence"/>
</dbReference>
<evidence type="ECO:0000313" key="5">
    <source>
        <dbReference type="EMBL" id="MFD1184874.1"/>
    </source>
</evidence>
<organism evidence="5 6">
    <name type="scientific">Pontibacter rugosus</name>
    <dbReference type="NCBI Taxonomy" id="1745966"/>
    <lineage>
        <taxon>Bacteria</taxon>
        <taxon>Pseudomonadati</taxon>
        <taxon>Bacteroidota</taxon>
        <taxon>Cytophagia</taxon>
        <taxon>Cytophagales</taxon>
        <taxon>Hymenobacteraceae</taxon>
        <taxon>Pontibacter</taxon>
    </lineage>
</organism>
<keyword evidence="2" id="KW-0238">DNA-binding</keyword>
<evidence type="ECO:0000256" key="1">
    <source>
        <dbReference type="ARBA" id="ARBA00023015"/>
    </source>
</evidence>
<dbReference type="PANTHER" id="PTHR40661:SF3">
    <property type="entry name" value="FELS-1 PROPHAGE TRANSCRIPTIONAL REGULATOR"/>
    <property type="match status" value="1"/>
</dbReference>
<comment type="caution">
    <text evidence="5">The sequence shown here is derived from an EMBL/GenBank/DDBJ whole genome shotgun (WGS) entry which is preliminary data.</text>
</comment>
<sequence length="193" mass="21430">MITSFSVSLTYLHTGKEPMFDNAPLQVVKEQPKNFTELETNTSISSDGSLVQFVDLPFVPIPARATFIEMAGDEKSYGSLGVFRVHYPPQEIEGKRAVILEINGDSMEPQLKHGSKVLAVEVPKGDWVYQAGKVYAIAFANQFVTKRIKDNDMLINGTLTLHSDNPNGGKFVVPADQIRSMWRVIEVVKSTVE</sequence>
<dbReference type="InterPro" id="IPR015927">
    <property type="entry name" value="Peptidase_S24_S26A/B/C"/>
</dbReference>
<evidence type="ECO:0000313" key="6">
    <source>
        <dbReference type="Proteomes" id="UP001597094"/>
    </source>
</evidence>
<evidence type="ECO:0000259" key="4">
    <source>
        <dbReference type="Pfam" id="PF00717"/>
    </source>
</evidence>
<dbReference type="Pfam" id="PF00717">
    <property type="entry name" value="Peptidase_S24"/>
    <property type="match status" value="1"/>
</dbReference>
<dbReference type="Gene3D" id="2.10.109.10">
    <property type="entry name" value="Umud Fragment, subunit A"/>
    <property type="match status" value="1"/>
</dbReference>
<reference evidence="6" key="1">
    <citation type="journal article" date="2019" name="Int. J. Syst. Evol. Microbiol.">
        <title>The Global Catalogue of Microorganisms (GCM) 10K type strain sequencing project: providing services to taxonomists for standard genome sequencing and annotation.</title>
        <authorList>
            <consortium name="The Broad Institute Genomics Platform"/>
            <consortium name="The Broad Institute Genome Sequencing Center for Infectious Disease"/>
            <person name="Wu L."/>
            <person name="Ma J."/>
        </authorList>
    </citation>
    <scope>NUCLEOTIDE SEQUENCE [LARGE SCALE GENOMIC DNA]</scope>
    <source>
        <strain evidence="6">JCM 31319</strain>
    </source>
</reference>
<keyword evidence="1" id="KW-0805">Transcription regulation</keyword>
<keyword evidence="6" id="KW-1185">Reference proteome</keyword>
<dbReference type="InterPro" id="IPR036286">
    <property type="entry name" value="LexA/Signal_pep-like_sf"/>
</dbReference>
<keyword evidence="3" id="KW-0804">Transcription</keyword>
<dbReference type="RefSeq" id="WP_377522366.1">
    <property type="nucleotide sequence ID" value="NZ_JBHTLD010000007.1"/>
</dbReference>
<feature type="domain" description="Peptidase S24/S26A/S26B/S26C" evidence="4">
    <location>
        <begin position="87"/>
        <end position="179"/>
    </location>
</feature>
<evidence type="ECO:0000256" key="3">
    <source>
        <dbReference type="ARBA" id="ARBA00023163"/>
    </source>
</evidence>
<dbReference type="EMBL" id="JBHTLD010000007">
    <property type="protein sequence ID" value="MFD1184874.1"/>
    <property type="molecule type" value="Genomic_DNA"/>
</dbReference>
<dbReference type="PANTHER" id="PTHR40661">
    <property type="match status" value="1"/>
</dbReference>
<proteinExistence type="predicted"/>
<accession>A0ABW3SJR1</accession>
<protein>
    <submittedName>
        <fullName evidence="5">Helix-turn-helix transcriptional regulator</fullName>
    </submittedName>
</protein>
<dbReference type="CDD" id="cd06529">
    <property type="entry name" value="S24_LexA-like"/>
    <property type="match status" value="1"/>
</dbReference>
<dbReference type="SUPFAM" id="SSF51306">
    <property type="entry name" value="LexA/Signal peptidase"/>
    <property type="match status" value="1"/>
</dbReference>
<dbReference type="InterPro" id="IPR039418">
    <property type="entry name" value="LexA-like"/>
</dbReference>